<dbReference type="RefSeq" id="WP_188596366.1">
    <property type="nucleotide sequence ID" value="NZ_BMNL01000002.1"/>
</dbReference>
<evidence type="ECO:0000259" key="4">
    <source>
        <dbReference type="PROSITE" id="PS50995"/>
    </source>
</evidence>
<dbReference type="InterPro" id="IPR036390">
    <property type="entry name" value="WH_DNA-bd_sf"/>
</dbReference>
<dbReference type="GO" id="GO:0003677">
    <property type="term" value="F:DNA binding"/>
    <property type="evidence" value="ECO:0007669"/>
    <property type="project" value="UniProtKB-KW"/>
</dbReference>
<evidence type="ECO:0000313" key="6">
    <source>
        <dbReference type="Proteomes" id="UP000610960"/>
    </source>
</evidence>
<evidence type="ECO:0000256" key="2">
    <source>
        <dbReference type="ARBA" id="ARBA00023125"/>
    </source>
</evidence>
<dbReference type="SMART" id="SM00347">
    <property type="entry name" value="HTH_MARR"/>
    <property type="match status" value="1"/>
</dbReference>
<dbReference type="InterPro" id="IPR000835">
    <property type="entry name" value="HTH_MarR-typ"/>
</dbReference>
<sequence length="146" mass="16167">MKVEATDVYGSIVRIYKLLHRKLSERMGNTSLTILDFWILKSLREGPKPMVELANSLYVTQAAVTNSVDRLEQGGLVSRSRDKRDRRVNIISITEKGEEFLAGIDAAYRQVASASLSELSPEEMAELSALLNKVLKGLLKATGEGE</sequence>
<dbReference type="InterPro" id="IPR036388">
    <property type="entry name" value="WH-like_DNA-bd_sf"/>
</dbReference>
<accession>A0A830GVV0</accession>
<dbReference type="PANTHER" id="PTHR42756:SF1">
    <property type="entry name" value="TRANSCRIPTIONAL REPRESSOR OF EMRAB OPERON"/>
    <property type="match status" value="1"/>
</dbReference>
<keyword evidence="6" id="KW-1185">Reference proteome</keyword>
<dbReference type="Pfam" id="PF01047">
    <property type="entry name" value="MarR"/>
    <property type="match status" value="1"/>
</dbReference>
<evidence type="ECO:0000256" key="1">
    <source>
        <dbReference type="ARBA" id="ARBA00023015"/>
    </source>
</evidence>
<dbReference type="EMBL" id="BMNL01000002">
    <property type="protein sequence ID" value="GGP20848.1"/>
    <property type="molecule type" value="Genomic_DNA"/>
</dbReference>
<protein>
    <recommendedName>
        <fullName evidence="4">HTH marR-type domain-containing protein</fullName>
    </recommendedName>
</protein>
<gene>
    <name evidence="5" type="ORF">GCM10007981_10580</name>
</gene>
<evidence type="ECO:0000256" key="3">
    <source>
        <dbReference type="ARBA" id="ARBA00023163"/>
    </source>
</evidence>
<dbReference type="Gene3D" id="1.10.10.10">
    <property type="entry name" value="Winged helix-like DNA-binding domain superfamily/Winged helix DNA-binding domain"/>
    <property type="match status" value="1"/>
</dbReference>
<organism evidence="5 6">
    <name type="scientific">Thermocladium modestius</name>
    <dbReference type="NCBI Taxonomy" id="62609"/>
    <lineage>
        <taxon>Archaea</taxon>
        <taxon>Thermoproteota</taxon>
        <taxon>Thermoprotei</taxon>
        <taxon>Thermoproteales</taxon>
        <taxon>Thermoproteaceae</taxon>
        <taxon>Thermocladium</taxon>
    </lineage>
</organism>
<reference evidence="5" key="2">
    <citation type="submission" date="2020-09" db="EMBL/GenBank/DDBJ databases">
        <authorList>
            <person name="Sun Q."/>
            <person name="Ohkuma M."/>
        </authorList>
    </citation>
    <scope>NUCLEOTIDE SEQUENCE</scope>
    <source>
        <strain evidence="5">JCM 10088</strain>
    </source>
</reference>
<dbReference type="PRINTS" id="PR00598">
    <property type="entry name" value="HTHMARR"/>
</dbReference>
<dbReference type="InterPro" id="IPR023187">
    <property type="entry name" value="Tscrpt_reg_MarR-type_CS"/>
</dbReference>
<keyword evidence="3" id="KW-0804">Transcription</keyword>
<proteinExistence type="predicted"/>
<keyword evidence="2" id="KW-0238">DNA-binding</keyword>
<dbReference type="OrthoDB" id="10712at2157"/>
<dbReference type="SUPFAM" id="SSF46785">
    <property type="entry name" value="Winged helix' DNA-binding domain"/>
    <property type="match status" value="1"/>
</dbReference>
<dbReference type="GO" id="GO:0003700">
    <property type="term" value="F:DNA-binding transcription factor activity"/>
    <property type="evidence" value="ECO:0007669"/>
    <property type="project" value="InterPro"/>
</dbReference>
<feature type="domain" description="HTH marR-type" evidence="4">
    <location>
        <begin position="5"/>
        <end position="136"/>
    </location>
</feature>
<comment type="caution">
    <text evidence="5">The sequence shown here is derived from an EMBL/GenBank/DDBJ whole genome shotgun (WGS) entry which is preliminary data.</text>
</comment>
<dbReference type="PANTHER" id="PTHR42756">
    <property type="entry name" value="TRANSCRIPTIONAL REGULATOR, MARR"/>
    <property type="match status" value="1"/>
</dbReference>
<evidence type="ECO:0000313" key="5">
    <source>
        <dbReference type="EMBL" id="GGP20848.1"/>
    </source>
</evidence>
<reference evidence="5" key="1">
    <citation type="journal article" date="2014" name="Int. J. Syst. Evol. Microbiol.">
        <title>Complete genome sequence of Corynebacterium casei LMG S-19264T (=DSM 44701T), isolated from a smear-ripened cheese.</title>
        <authorList>
            <consortium name="US DOE Joint Genome Institute (JGI-PGF)"/>
            <person name="Walter F."/>
            <person name="Albersmeier A."/>
            <person name="Kalinowski J."/>
            <person name="Ruckert C."/>
        </authorList>
    </citation>
    <scope>NUCLEOTIDE SEQUENCE</scope>
    <source>
        <strain evidence="5">JCM 10088</strain>
    </source>
</reference>
<dbReference type="PROSITE" id="PS01117">
    <property type="entry name" value="HTH_MARR_1"/>
    <property type="match status" value="1"/>
</dbReference>
<dbReference type="AlphaFoldDB" id="A0A830GVV0"/>
<dbReference type="Proteomes" id="UP000610960">
    <property type="component" value="Unassembled WGS sequence"/>
</dbReference>
<keyword evidence="1" id="KW-0805">Transcription regulation</keyword>
<name>A0A830GVV0_9CREN</name>
<dbReference type="PROSITE" id="PS50995">
    <property type="entry name" value="HTH_MARR_2"/>
    <property type="match status" value="1"/>
</dbReference>